<dbReference type="Proteomes" id="UP001595803">
    <property type="component" value="Unassembled WGS sequence"/>
</dbReference>
<protein>
    <recommendedName>
        <fullName evidence="3">Phage tail protein</fullName>
    </recommendedName>
</protein>
<evidence type="ECO:0008006" key="3">
    <source>
        <dbReference type="Google" id="ProtNLM"/>
    </source>
</evidence>
<proteinExistence type="predicted"/>
<name>A0ABV7Z7S1_9DEIO</name>
<comment type="caution">
    <text evidence="1">The sequence shown here is derived from an EMBL/GenBank/DDBJ whole genome shotgun (WGS) entry which is preliminary data.</text>
</comment>
<reference evidence="2" key="1">
    <citation type="journal article" date="2019" name="Int. J. Syst. Evol. Microbiol.">
        <title>The Global Catalogue of Microorganisms (GCM) 10K type strain sequencing project: providing services to taxonomists for standard genome sequencing and annotation.</title>
        <authorList>
            <consortium name="The Broad Institute Genomics Platform"/>
            <consortium name="The Broad Institute Genome Sequencing Center for Infectious Disease"/>
            <person name="Wu L."/>
            <person name="Ma J."/>
        </authorList>
    </citation>
    <scope>NUCLEOTIDE SEQUENCE [LARGE SCALE GENOMIC DNA]</scope>
    <source>
        <strain evidence="2">CCTCC AB 2017081</strain>
    </source>
</reference>
<accession>A0ABV7Z7S1</accession>
<evidence type="ECO:0000313" key="2">
    <source>
        <dbReference type="Proteomes" id="UP001595803"/>
    </source>
</evidence>
<dbReference type="RefSeq" id="WP_322472553.1">
    <property type="nucleotide sequence ID" value="NZ_JBHRZG010000010.1"/>
</dbReference>
<gene>
    <name evidence="1" type="ORF">ACFOSB_09545</name>
</gene>
<keyword evidence="2" id="KW-1185">Reference proteome</keyword>
<sequence>MDYAIIGDYFSPKLIITEFDIQPTNNKQVIDTNRKKIVGKAKQSLNISVSGILKADSFLDLEKELEKLQAALNKPEFKLVLGAKPQCYYLVSWDSSSLPRKPKNGGYVLPISLDFTVLEDSAIKALPCSYGYIQAILPLTHEGMYASKEVTVPFVGSIFSQVYLPSITTTSTIFTVGSYTLRLDNSGATPKFKLSFGNIVLLEKTVYTETFAIMGLVFEGNQIAVYYDGNRYTVNQAHNKAAYNSTTNKADFKGWEAVFAATLPHDYIMATIHKNIPIIQFSQITDGSNIVVNSGSNRANASIVIHNGFNSVWGNDFGFTANNCNYFVFNGITSDVVVNPPAASAGITYYPGKKTLLPYLETGRNTIYMDGVGTALLTWQERYL</sequence>
<dbReference type="EMBL" id="JBHRZG010000010">
    <property type="protein sequence ID" value="MFC3833099.1"/>
    <property type="molecule type" value="Genomic_DNA"/>
</dbReference>
<evidence type="ECO:0000313" key="1">
    <source>
        <dbReference type="EMBL" id="MFC3833099.1"/>
    </source>
</evidence>
<organism evidence="1 2">
    <name type="scientific">Deinococcus rufus</name>
    <dbReference type="NCBI Taxonomy" id="2136097"/>
    <lineage>
        <taxon>Bacteria</taxon>
        <taxon>Thermotogati</taxon>
        <taxon>Deinococcota</taxon>
        <taxon>Deinococci</taxon>
        <taxon>Deinococcales</taxon>
        <taxon>Deinococcaceae</taxon>
        <taxon>Deinococcus</taxon>
    </lineage>
</organism>